<dbReference type="AlphaFoldDB" id="A0A1G8GRA2"/>
<dbReference type="Proteomes" id="UP000183255">
    <property type="component" value="Unassembled WGS sequence"/>
</dbReference>
<dbReference type="SUPFAM" id="SSF52833">
    <property type="entry name" value="Thioredoxin-like"/>
    <property type="match status" value="1"/>
</dbReference>
<dbReference type="GO" id="GO:0008379">
    <property type="term" value="F:thioredoxin peroxidase activity"/>
    <property type="evidence" value="ECO:0007669"/>
    <property type="project" value="InterPro"/>
</dbReference>
<dbReference type="InterPro" id="IPR050455">
    <property type="entry name" value="Tpx_Peroxidase_subfamily"/>
</dbReference>
<keyword evidence="3" id="KW-0676">Redox-active center</keyword>
<dbReference type="CDD" id="cd03014">
    <property type="entry name" value="PRX_Atyp2cys"/>
    <property type="match status" value="1"/>
</dbReference>
<dbReference type="Pfam" id="PF00578">
    <property type="entry name" value="AhpC-TSA"/>
    <property type="match status" value="1"/>
</dbReference>
<sequence>MKVTFGGNEVHLYGTQLQEGDLLPEFMLTDLSLKDVDSRDLSSPKIILTFPSVDTSVCSLELLTFNDQLENLPSYKVFGVSMDLPFALKRWVKENAGDYITMLSDHKFRVFGEVTGTYVEELGILARAAFVLDEDNRVVYAEYLQEIGHEPNYSKILEEAKKVFEK</sequence>
<dbReference type="NCBIfam" id="NF001808">
    <property type="entry name" value="PRK00522.1"/>
    <property type="match status" value="1"/>
</dbReference>
<keyword evidence="2" id="KW-0049">Antioxidant</keyword>
<dbReference type="PANTHER" id="PTHR43110">
    <property type="entry name" value="THIOL PEROXIDASE"/>
    <property type="match status" value="1"/>
</dbReference>
<reference evidence="5 6" key="1">
    <citation type="submission" date="2016-10" db="EMBL/GenBank/DDBJ databases">
        <authorList>
            <person name="de Groot N.N."/>
        </authorList>
    </citation>
    <scope>NUCLEOTIDE SEQUENCE [LARGE SCALE GENOMIC DNA]</scope>
    <source>
        <strain evidence="5 6">CGMCC 1.5058</strain>
    </source>
</reference>
<dbReference type="InterPro" id="IPR002065">
    <property type="entry name" value="TPX"/>
</dbReference>
<evidence type="ECO:0000313" key="6">
    <source>
        <dbReference type="Proteomes" id="UP000183255"/>
    </source>
</evidence>
<dbReference type="InterPro" id="IPR013766">
    <property type="entry name" value="Thioredoxin_domain"/>
</dbReference>
<gene>
    <name evidence="5" type="ORF">SAMN05421804_101341</name>
</gene>
<name>A0A1G8GRA2_9CLOT</name>
<dbReference type="RefSeq" id="WP_031573275.1">
    <property type="nucleotide sequence ID" value="NZ_DAMANS010000029.1"/>
</dbReference>
<dbReference type="EMBL" id="FNDZ01000001">
    <property type="protein sequence ID" value="SDH96934.1"/>
    <property type="molecule type" value="Genomic_DNA"/>
</dbReference>
<dbReference type="PROSITE" id="PS51352">
    <property type="entry name" value="THIOREDOXIN_2"/>
    <property type="match status" value="1"/>
</dbReference>
<evidence type="ECO:0000313" key="5">
    <source>
        <dbReference type="EMBL" id="SDH96934.1"/>
    </source>
</evidence>
<evidence type="ECO:0000256" key="3">
    <source>
        <dbReference type="ARBA" id="ARBA00023284"/>
    </source>
</evidence>
<keyword evidence="1 5" id="KW-0560">Oxidoreductase</keyword>
<evidence type="ECO:0000259" key="4">
    <source>
        <dbReference type="PROSITE" id="PS51352"/>
    </source>
</evidence>
<evidence type="ECO:0000256" key="2">
    <source>
        <dbReference type="ARBA" id="ARBA00022862"/>
    </source>
</evidence>
<dbReference type="InterPro" id="IPR036249">
    <property type="entry name" value="Thioredoxin-like_sf"/>
</dbReference>
<keyword evidence="1 5" id="KW-0575">Peroxidase</keyword>
<organism evidence="5 6">
    <name type="scientific">Proteiniclasticum ruminis</name>
    <dbReference type="NCBI Taxonomy" id="398199"/>
    <lineage>
        <taxon>Bacteria</taxon>
        <taxon>Bacillati</taxon>
        <taxon>Bacillota</taxon>
        <taxon>Clostridia</taxon>
        <taxon>Eubacteriales</taxon>
        <taxon>Clostridiaceae</taxon>
        <taxon>Proteiniclasticum</taxon>
    </lineage>
</organism>
<accession>A0A1G8GRA2</accession>
<dbReference type="PANTHER" id="PTHR43110:SF1">
    <property type="entry name" value="THIOL PEROXIDASE"/>
    <property type="match status" value="1"/>
</dbReference>
<evidence type="ECO:0000256" key="1">
    <source>
        <dbReference type="ARBA" id="ARBA00022559"/>
    </source>
</evidence>
<feature type="domain" description="Thioredoxin" evidence="4">
    <location>
        <begin position="17"/>
        <end position="162"/>
    </location>
</feature>
<dbReference type="InterPro" id="IPR000866">
    <property type="entry name" value="AhpC/TSA"/>
</dbReference>
<protein>
    <submittedName>
        <fullName evidence="5">Thiol peroxidase, atypical 2-Cys peroxiredoxin</fullName>
    </submittedName>
</protein>
<proteinExistence type="predicted"/>
<dbReference type="Gene3D" id="3.40.30.10">
    <property type="entry name" value="Glutaredoxin"/>
    <property type="match status" value="1"/>
</dbReference>